<dbReference type="EMBL" id="SNYF01000009">
    <property type="protein sequence ID" value="TDQ14619.1"/>
    <property type="molecule type" value="Genomic_DNA"/>
</dbReference>
<dbReference type="OrthoDB" id="9806226at2"/>
<evidence type="ECO:0000313" key="6">
    <source>
        <dbReference type="Proteomes" id="UP000294535"/>
    </source>
</evidence>
<name>A0A4R6T4S2_9BACT</name>
<dbReference type="NCBIfam" id="TIGR00281">
    <property type="entry name" value="SMC-Scp complex subunit ScpB"/>
    <property type="match status" value="1"/>
</dbReference>
<proteinExistence type="predicted"/>
<gene>
    <name evidence="5" type="ORF">DFQ04_3207</name>
</gene>
<dbReference type="RefSeq" id="WP_133557643.1">
    <property type="nucleotide sequence ID" value="NZ_SNYF01000009.1"/>
</dbReference>
<organism evidence="5 6">
    <name type="scientific">Algoriphagus boseongensis</name>
    <dbReference type="NCBI Taxonomy" id="1442587"/>
    <lineage>
        <taxon>Bacteria</taxon>
        <taxon>Pseudomonadati</taxon>
        <taxon>Bacteroidota</taxon>
        <taxon>Cytophagia</taxon>
        <taxon>Cytophagales</taxon>
        <taxon>Cyclobacteriaceae</taxon>
        <taxon>Algoriphagus</taxon>
    </lineage>
</organism>
<dbReference type="AlphaFoldDB" id="A0A4R6T4S2"/>
<sequence>MDFLHRHIEALIFCAPEPLTTLEIVKCLSEMFGTEIPLDHVEEAVYDLRKKYNQEDFAFALEHIGGGYQFLTKPAYQTSISILLRQQSQKRLSTAQMETLSIIAYKQPITKGEVEQIRGVNSDYSVQKLLEKELIEIKGKSEGVGKPIIYGTSQKFMEYFGINSIQDLPQPKDFSQPENQIGEERE</sequence>
<dbReference type="Proteomes" id="UP000294535">
    <property type="component" value="Unassembled WGS sequence"/>
</dbReference>
<keyword evidence="6" id="KW-1185">Reference proteome</keyword>
<dbReference type="InterPro" id="IPR036390">
    <property type="entry name" value="WH_DNA-bd_sf"/>
</dbReference>
<dbReference type="PIRSF" id="PIRSF019345">
    <property type="entry name" value="ScpB"/>
    <property type="match status" value="1"/>
</dbReference>
<evidence type="ECO:0000313" key="5">
    <source>
        <dbReference type="EMBL" id="TDQ14619.1"/>
    </source>
</evidence>
<dbReference type="PANTHER" id="PTHR34298:SF2">
    <property type="entry name" value="SEGREGATION AND CONDENSATION PROTEIN B"/>
    <property type="match status" value="1"/>
</dbReference>
<accession>A0A4R6T4S2</accession>
<evidence type="ECO:0000256" key="4">
    <source>
        <dbReference type="ARBA" id="ARBA00023306"/>
    </source>
</evidence>
<evidence type="ECO:0000256" key="1">
    <source>
        <dbReference type="ARBA" id="ARBA00022490"/>
    </source>
</evidence>
<dbReference type="SUPFAM" id="SSF46785">
    <property type="entry name" value="Winged helix' DNA-binding domain"/>
    <property type="match status" value="2"/>
</dbReference>
<evidence type="ECO:0000256" key="3">
    <source>
        <dbReference type="ARBA" id="ARBA00022829"/>
    </source>
</evidence>
<dbReference type="PANTHER" id="PTHR34298">
    <property type="entry name" value="SEGREGATION AND CONDENSATION PROTEIN B"/>
    <property type="match status" value="1"/>
</dbReference>
<keyword evidence="4" id="KW-0131">Cell cycle</keyword>
<keyword evidence="2" id="KW-0132">Cell division</keyword>
<dbReference type="Pfam" id="PF04079">
    <property type="entry name" value="SMC_ScpB"/>
    <property type="match status" value="1"/>
</dbReference>
<reference evidence="5 6" key="1">
    <citation type="submission" date="2019-03" db="EMBL/GenBank/DDBJ databases">
        <title>Genomic Encyclopedia of Type Strains, Phase III (KMG-III): the genomes of soil and plant-associated and newly described type strains.</title>
        <authorList>
            <person name="Whitman W."/>
        </authorList>
    </citation>
    <scope>NUCLEOTIDE SEQUENCE [LARGE SCALE GENOMIC DNA]</scope>
    <source>
        <strain evidence="5 6">CECT 8446</strain>
    </source>
</reference>
<evidence type="ECO:0000256" key="2">
    <source>
        <dbReference type="ARBA" id="ARBA00022618"/>
    </source>
</evidence>
<keyword evidence="3" id="KW-0159">Chromosome partition</keyword>
<dbReference type="Gene3D" id="1.10.10.10">
    <property type="entry name" value="Winged helix-like DNA-binding domain superfamily/Winged helix DNA-binding domain"/>
    <property type="match status" value="2"/>
</dbReference>
<protein>
    <submittedName>
        <fullName evidence="5">Segregation and condensation protein B</fullName>
    </submittedName>
</protein>
<dbReference type="InterPro" id="IPR005234">
    <property type="entry name" value="ScpB_csome_segregation"/>
</dbReference>
<dbReference type="InterPro" id="IPR036388">
    <property type="entry name" value="WH-like_DNA-bd_sf"/>
</dbReference>
<dbReference type="GO" id="GO:0051304">
    <property type="term" value="P:chromosome separation"/>
    <property type="evidence" value="ECO:0007669"/>
    <property type="project" value="InterPro"/>
</dbReference>
<dbReference type="GO" id="GO:0051301">
    <property type="term" value="P:cell division"/>
    <property type="evidence" value="ECO:0007669"/>
    <property type="project" value="UniProtKB-KW"/>
</dbReference>
<keyword evidence="1" id="KW-0963">Cytoplasm</keyword>
<comment type="caution">
    <text evidence="5">The sequence shown here is derived from an EMBL/GenBank/DDBJ whole genome shotgun (WGS) entry which is preliminary data.</text>
</comment>